<dbReference type="GO" id="GO:0000747">
    <property type="term" value="P:conjugation with cellular fusion"/>
    <property type="evidence" value="ECO:0007669"/>
    <property type="project" value="TreeGrafter"/>
</dbReference>
<dbReference type="SMART" id="SM00326">
    <property type="entry name" value="SH3"/>
    <property type="match status" value="2"/>
</dbReference>
<feature type="compositionally biased region" description="Gly residues" evidence="4">
    <location>
        <begin position="772"/>
        <end position="783"/>
    </location>
</feature>
<accession>A0A427XP55</accession>
<reference evidence="7 8" key="1">
    <citation type="submission" date="2018-11" db="EMBL/GenBank/DDBJ databases">
        <title>Genome sequence of Apiotrichum porosum DSM 27194.</title>
        <authorList>
            <person name="Aliyu H."/>
            <person name="Gorte O."/>
            <person name="Ochsenreither K."/>
        </authorList>
    </citation>
    <scope>NUCLEOTIDE SEQUENCE [LARGE SCALE GENOMIC DNA]</scope>
    <source>
        <strain evidence="7 8">DSM 27194</strain>
    </source>
</reference>
<feature type="region of interest" description="Disordered" evidence="4">
    <location>
        <begin position="577"/>
        <end position="711"/>
    </location>
</feature>
<proteinExistence type="predicted"/>
<dbReference type="Gene3D" id="3.10.20.90">
    <property type="entry name" value="Phosphatidylinositol 3-kinase Catalytic Subunit, Chain A, domain 1"/>
    <property type="match status" value="1"/>
</dbReference>
<dbReference type="SUPFAM" id="SSF54277">
    <property type="entry name" value="CAD &amp; PB1 domains"/>
    <property type="match status" value="1"/>
</dbReference>
<dbReference type="InterPro" id="IPR051228">
    <property type="entry name" value="NADPH_Oxidase/PX-Domain"/>
</dbReference>
<keyword evidence="2" id="KW-0677">Repeat</keyword>
<feature type="compositionally biased region" description="Low complexity" evidence="4">
    <location>
        <begin position="626"/>
        <end position="637"/>
    </location>
</feature>
<dbReference type="RefSeq" id="XP_028475561.1">
    <property type="nucleotide sequence ID" value="XM_028624489.1"/>
</dbReference>
<feature type="region of interest" description="Disordered" evidence="4">
    <location>
        <begin position="148"/>
        <end position="185"/>
    </location>
</feature>
<evidence type="ECO:0000313" key="7">
    <source>
        <dbReference type="EMBL" id="RSH80614.1"/>
    </source>
</evidence>
<feature type="compositionally biased region" description="Low complexity" evidence="4">
    <location>
        <begin position="581"/>
        <end position="592"/>
    </location>
</feature>
<evidence type="ECO:0000259" key="6">
    <source>
        <dbReference type="PROSITE" id="PS50195"/>
    </source>
</evidence>
<dbReference type="InterPro" id="IPR001452">
    <property type="entry name" value="SH3_domain"/>
</dbReference>
<dbReference type="InterPro" id="IPR035549">
    <property type="entry name" value="Bem1/Scd2_SH3_2"/>
</dbReference>
<sequence>MKSLRRSLNNSHGQNGQNGHGHGHGSGSSSGAPHHAYSNSQGNAMSMAAVTSPQGAGFPAGAAGVSDPTMPYTNPLARPSEKVAPPKKVIKALRNHRSTNPQELSYKQGDFWYVTGERDGWFEALNPLTGSRGLVPKDDFEEFVKGGRQVSAGAPPPQTPPSATQQQHARTPSQSASITLSQSGGQISPTAQMMVQPLSPQNAHHIPGLHGKKHQPLYAIVQYDFHAERPDELEARAGEPIVVIAQSNHEWFVAKPIGRLGGPGLIPVAFVEIRDPVTGKAVEVFPSTIPQVEEWKKATADYKAAAIPLGRLDIAPEQRVTNSPFAAQAQQNAHQQQQQQGGAAQQPVLAGQLQQQSRQAHQQHGSNPSHGSQRTAGTTRSGSPSSANAGGARQPSRAGSQATGPPVGYHPDVDNLLPPGELTQLAVPSFHNESGNYWFRLSAVFVPDERTAPAYTLILYRTYEDFYDFQITLLETFPVEAGRPNPGEEHLPPPQRILPYMPGPVDEEIDDELTEYRRDELDLYVRALLHLHTSPTAAYIMRHDLIRTFFAAKYGDYCEETNRNEAIEELEERMGDVSFESGPPSSSTSAAGIHHVGLGTRSGSEASMQPAPLPTGPVPPTRAQHNNNNNASASNWNYGPTPTPSSHTRTDSRGALGPMASDVYHANHASHSNHTRNASSAGGSMATVGPLSNGPPQSQWSASPVTATGASFANHNPNMSAVTPMLPNVAMAPPAPTAPSPALPSAAPMVMPGAGAVPGGGPRQAPSHGQGAQSGSGGGSGGGSSAAAAAAFIKIKIHDRATDDLIALRVHPAVSYPELLDKVRARLGPAVSVLQYRVGGGGGGPCRQIHDDRGLAEWMAQEDKLVLYAEQ</sequence>
<dbReference type="GO" id="GO:0030674">
    <property type="term" value="F:protein-macromolecule adaptor activity"/>
    <property type="evidence" value="ECO:0007669"/>
    <property type="project" value="TreeGrafter"/>
</dbReference>
<evidence type="ECO:0000256" key="1">
    <source>
        <dbReference type="ARBA" id="ARBA00022443"/>
    </source>
</evidence>
<keyword evidence="1 3" id="KW-0728">SH3 domain</keyword>
<keyword evidence="8" id="KW-1185">Reference proteome</keyword>
<dbReference type="Pfam" id="PF07653">
    <property type="entry name" value="SH3_2"/>
    <property type="match status" value="1"/>
</dbReference>
<feature type="region of interest" description="Disordered" evidence="4">
    <location>
        <begin position="753"/>
        <end position="783"/>
    </location>
</feature>
<comment type="caution">
    <text evidence="7">The sequence shown here is derived from an EMBL/GenBank/DDBJ whole genome shotgun (WGS) entry which is preliminary data.</text>
</comment>
<feature type="compositionally biased region" description="Low complexity" evidence="4">
    <location>
        <begin position="381"/>
        <end position="392"/>
    </location>
</feature>
<evidence type="ECO:0000256" key="3">
    <source>
        <dbReference type="PROSITE-ProRule" id="PRU00192"/>
    </source>
</evidence>
<feature type="region of interest" description="Disordered" evidence="4">
    <location>
        <begin position="1"/>
        <end position="45"/>
    </location>
</feature>
<organism evidence="7 8">
    <name type="scientific">Apiotrichum porosum</name>
    <dbReference type="NCBI Taxonomy" id="105984"/>
    <lineage>
        <taxon>Eukaryota</taxon>
        <taxon>Fungi</taxon>
        <taxon>Dikarya</taxon>
        <taxon>Basidiomycota</taxon>
        <taxon>Agaricomycotina</taxon>
        <taxon>Tremellomycetes</taxon>
        <taxon>Trichosporonales</taxon>
        <taxon>Trichosporonaceae</taxon>
        <taxon>Apiotrichum</taxon>
    </lineage>
</organism>
<evidence type="ECO:0000313" key="8">
    <source>
        <dbReference type="Proteomes" id="UP000279236"/>
    </source>
</evidence>
<dbReference type="PROSITE" id="PS50195">
    <property type="entry name" value="PX"/>
    <property type="match status" value="1"/>
</dbReference>
<gene>
    <name evidence="7" type="primary">BEM1</name>
    <name evidence="7" type="ORF">EHS24_009196</name>
</gene>
<dbReference type="Pfam" id="PF00018">
    <property type="entry name" value="SH3_1"/>
    <property type="match status" value="1"/>
</dbReference>
<dbReference type="Pfam" id="PF00787">
    <property type="entry name" value="PX"/>
    <property type="match status" value="1"/>
</dbReference>
<dbReference type="SUPFAM" id="SSF50044">
    <property type="entry name" value="SH3-domain"/>
    <property type="match status" value="2"/>
</dbReference>
<dbReference type="SUPFAM" id="SSF64268">
    <property type="entry name" value="PX domain"/>
    <property type="match status" value="1"/>
</dbReference>
<feature type="compositionally biased region" description="Low complexity" evidence="4">
    <location>
        <begin position="326"/>
        <end position="366"/>
    </location>
</feature>
<evidence type="ECO:0000256" key="4">
    <source>
        <dbReference type="SAM" id="MobiDB-lite"/>
    </source>
</evidence>
<dbReference type="OrthoDB" id="548867at2759"/>
<dbReference type="GO" id="GO:0005938">
    <property type="term" value="C:cell cortex"/>
    <property type="evidence" value="ECO:0007669"/>
    <property type="project" value="UniProtKB-ARBA"/>
</dbReference>
<dbReference type="FunFam" id="2.30.30.40:FF:000093">
    <property type="entry name" value="Protein kinase activator Bem1"/>
    <property type="match status" value="1"/>
</dbReference>
<protein>
    <submittedName>
        <fullName evidence="7">Bud emergence protein 1</fullName>
    </submittedName>
</protein>
<name>A0A427XP55_9TREE</name>
<dbReference type="InterPro" id="IPR001683">
    <property type="entry name" value="PX_dom"/>
</dbReference>
<dbReference type="CDD" id="cd11879">
    <property type="entry name" value="SH3_Bem1p_2"/>
    <property type="match status" value="1"/>
</dbReference>
<feature type="compositionally biased region" description="Gly residues" evidence="4">
    <location>
        <begin position="16"/>
        <end position="28"/>
    </location>
</feature>
<feature type="domain" description="SH3" evidence="5">
    <location>
        <begin position="85"/>
        <end position="145"/>
    </location>
</feature>
<dbReference type="AlphaFoldDB" id="A0A427XP55"/>
<dbReference type="InterPro" id="IPR035550">
    <property type="entry name" value="Bem1/Scd2_PX"/>
</dbReference>
<dbReference type="PANTHER" id="PTHR15706">
    <property type="entry name" value="SH3 MULTIPLE DOMAIN"/>
    <property type="match status" value="1"/>
</dbReference>
<evidence type="ECO:0000259" key="5">
    <source>
        <dbReference type="PROSITE" id="PS50002"/>
    </source>
</evidence>
<dbReference type="EMBL" id="RSCE01000008">
    <property type="protein sequence ID" value="RSH80614.1"/>
    <property type="molecule type" value="Genomic_DNA"/>
</dbReference>
<dbReference type="PROSITE" id="PS50002">
    <property type="entry name" value="SH3"/>
    <property type="match status" value="2"/>
</dbReference>
<dbReference type="STRING" id="105984.A0A427XP55"/>
<dbReference type="PANTHER" id="PTHR15706:SF2">
    <property type="entry name" value="SH3 AND PX DOMAIN-CONTAINING PROTEIN 2A"/>
    <property type="match status" value="1"/>
</dbReference>
<dbReference type="GO" id="GO:1902494">
    <property type="term" value="C:catalytic complex"/>
    <property type="evidence" value="ECO:0007669"/>
    <property type="project" value="UniProtKB-ARBA"/>
</dbReference>
<feature type="compositionally biased region" description="Polar residues" evidence="4">
    <location>
        <begin position="638"/>
        <end position="647"/>
    </location>
</feature>
<feature type="compositionally biased region" description="Polar residues" evidence="4">
    <location>
        <begin position="669"/>
        <end position="682"/>
    </location>
</feature>
<feature type="region of interest" description="Disordered" evidence="4">
    <location>
        <begin position="325"/>
        <end position="416"/>
    </location>
</feature>
<feature type="compositionally biased region" description="Polar residues" evidence="4">
    <location>
        <begin position="170"/>
        <end position="185"/>
    </location>
</feature>
<dbReference type="CDD" id="cd06890">
    <property type="entry name" value="PX_Bem1p"/>
    <property type="match status" value="1"/>
</dbReference>
<feature type="domain" description="PX" evidence="6">
    <location>
        <begin position="420"/>
        <end position="557"/>
    </location>
</feature>
<evidence type="ECO:0000256" key="2">
    <source>
        <dbReference type="ARBA" id="ARBA00022737"/>
    </source>
</evidence>
<dbReference type="Gene3D" id="3.30.1520.10">
    <property type="entry name" value="Phox-like domain"/>
    <property type="match status" value="1"/>
</dbReference>
<feature type="compositionally biased region" description="Pro residues" evidence="4">
    <location>
        <begin position="611"/>
        <end position="620"/>
    </location>
</feature>
<feature type="compositionally biased region" description="Polar residues" evidence="4">
    <location>
        <begin position="367"/>
        <end position="380"/>
    </location>
</feature>
<dbReference type="GO" id="GO:0035091">
    <property type="term" value="F:phosphatidylinositol binding"/>
    <property type="evidence" value="ECO:0007669"/>
    <property type="project" value="InterPro"/>
</dbReference>
<dbReference type="InterPro" id="IPR036028">
    <property type="entry name" value="SH3-like_dom_sf"/>
</dbReference>
<feature type="domain" description="SH3" evidence="5">
    <location>
        <begin position="214"/>
        <end position="276"/>
    </location>
</feature>
<feature type="region of interest" description="Disordered" evidence="4">
    <location>
        <begin position="483"/>
        <end position="503"/>
    </location>
</feature>
<dbReference type="GeneID" id="39593739"/>
<dbReference type="Gene3D" id="2.30.30.40">
    <property type="entry name" value="SH3 Domains"/>
    <property type="match status" value="2"/>
</dbReference>
<feature type="compositionally biased region" description="Polar residues" evidence="4">
    <location>
        <begin position="694"/>
        <end position="711"/>
    </location>
</feature>
<dbReference type="GO" id="GO:0043332">
    <property type="term" value="C:mating projection tip"/>
    <property type="evidence" value="ECO:0007669"/>
    <property type="project" value="TreeGrafter"/>
</dbReference>
<dbReference type="Proteomes" id="UP000279236">
    <property type="component" value="Unassembled WGS sequence"/>
</dbReference>
<dbReference type="InterPro" id="IPR036871">
    <property type="entry name" value="PX_dom_sf"/>
</dbReference>
<dbReference type="GO" id="GO:0051130">
    <property type="term" value="P:positive regulation of cellular component organization"/>
    <property type="evidence" value="ECO:0007669"/>
    <property type="project" value="UniProtKB-ARBA"/>
</dbReference>